<dbReference type="Gene3D" id="3.40.50.10090">
    <property type="match status" value="2"/>
</dbReference>
<dbReference type="Proteomes" id="UP000248214">
    <property type="component" value="Unassembled WGS sequence"/>
</dbReference>
<evidence type="ECO:0000256" key="8">
    <source>
        <dbReference type="ARBA" id="ARBA00048617"/>
    </source>
</evidence>
<dbReference type="InterPro" id="IPR039793">
    <property type="entry name" value="UROS/Hem4"/>
</dbReference>
<evidence type="ECO:0000256" key="5">
    <source>
        <dbReference type="ARBA" id="ARBA00023244"/>
    </source>
</evidence>
<accession>A0A323TGR1</accession>
<comment type="similarity">
    <text evidence="2 9">Belongs to the uroporphyrinogen-III synthase family.</text>
</comment>
<dbReference type="SUPFAM" id="SSF69618">
    <property type="entry name" value="HemD-like"/>
    <property type="match status" value="1"/>
</dbReference>
<dbReference type="GO" id="GO:0004852">
    <property type="term" value="F:uroporphyrinogen-III synthase activity"/>
    <property type="evidence" value="ECO:0007669"/>
    <property type="project" value="UniProtKB-UniRule"/>
</dbReference>
<keyword evidence="4 9" id="KW-0456">Lyase</keyword>
<comment type="pathway">
    <text evidence="1 9">Porphyrin-containing compound metabolism; protoporphyrin-IX biosynthesis; coproporphyrinogen-III from 5-aminolevulinate: step 3/4.</text>
</comment>
<dbReference type="InterPro" id="IPR036108">
    <property type="entry name" value="4pyrrol_syn_uPrphyn_synt_sf"/>
</dbReference>
<dbReference type="PANTHER" id="PTHR38042:SF1">
    <property type="entry name" value="UROPORPHYRINOGEN-III SYNTHASE, CHLOROPLASTIC"/>
    <property type="match status" value="1"/>
</dbReference>
<dbReference type="GO" id="GO:0006782">
    <property type="term" value="P:protoporphyrinogen IX biosynthetic process"/>
    <property type="evidence" value="ECO:0007669"/>
    <property type="project" value="UniProtKB-UniRule"/>
</dbReference>
<evidence type="ECO:0000256" key="6">
    <source>
        <dbReference type="ARBA" id="ARBA00037589"/>
    </source>
</evidence>
<dbReference type="GO" id="GO:0006780">
    <property type="term" value="P:uroporphyrinogen III biosynthetic process"/>
    <property type="evidence" value="ECO:0007669"/>
    <property type="project" value="UniProtKB-UniRule"/>
</dbReference>
<dbReference type="InterPro" id="IPR003754">
    <property type="entry name" value="4pyrrol_synth_uPrphyn_synth"/>
</dbReference>
<evidence type="ECO:0000256" key="7">
    <source>
        <dbReference type="ARBA" id="ARBA00040167"/>
    </source>
</evidence>
<dbReference type="RefSeq" id="WP_110609692.1">
    <property type="nucleotide sequence ID" value="NZ_PDOD01000002.1"/>
</dbReference>
<comment type="function">
    <text evidence="6 9">Catalyzes cyclization of the linear tetrapyrrole, hydroxymethylbilane, to the macrocyclic uroporphyrinogen III.</text>
</comment>
<feature type="domain" description="Tetrapyrrole biosynthesis uroporphyrinogen III synthase" evidence="10">
    <location>
        <begin position="21"/>
        <end position="250"/>
    </location>
</feature>
<dbReference type="EMBL" id="PDOD01000002">
    <property type="protein sequence ID" value="PYZ93660.1"/>
    <property type="molecule type" value="Genomic_DNA"/>
</dbReference>
<gene>
    <name evidence="11" type="ORF">CR194_10910</name>
</gene>
<evidence type="ECO:0000256" key="3">
    <source>
        <dbReference type="ARBA" id="ARBA00013109"/>
    </source>
</evidence>
<dbReference type="EC" id="4.2.1.75" evidence="3 9"/>
<proteinExistence type="inferred from homology"/>
<sequence length="260" mass="29337">MSSLRGLRILNTRAVHQAASLTNAIKQRRGISIEIPLISIQSPRDKNKRSNQLNGIFQCDWVIFTSANGFYFTRKAIEECGYSLLDVLQTKKIAVVGKKTGKILEREGYSPALSPAQFDAEHLAEALIEESSAEETFFYPRSSQSRNVLTDRLAKSGRKIFDMVAYETVSNTDQQKRLNDLVGRRELDVILLTSPSAVRSFFSQLEKEHRPYVTSQLIFAAVGVVTAEALSRYDIEKLIIPNEFTLDAVLSKLVEYRENI</sequence>
<keyword evidence="5 9" id="KW-0627">Porphyrin biosynthesis</keyword>
<protein>
    <recommendedName>
        <fullName evidence="7 9">Uroporphyrinogen-III synthase</fullName>
        <ecNumber evidence="3 9">4.2.1.75</ecNumber>
    </recommendedName>
</protein>
<keyword evidence="12" id="KW-1185">Reference proteome</keyword>
<evidence type="ECO:0000256" key="4">
    <source>
        <dbReference type="ARBA" id="ARBA00023239"/>
    </source>
</evidence>
<name>A0A323TGR1_9BACI</name>
<dbReference type="OrthoDB" id="9815856at2"/>
<dbReference type="Pfam" id="PF02602">
    <property type="entry name" value="HEM4"/>
    <property type="match status" value="1"/>
</dbReference>
<evidence type="ECO:0000313" key="12">
    <source>
        <dbReference type="Proteomes" id="UP000248214"/>
    </source>
</evidence>
<dbReference type="UniPathway" id="UPA00251">
    <property type="reaction ID" value="UER00320"/>
</dbReference>
<organism evidence="11 12">
    <name type="scientific">Salipaludibacillus keqinensis</name>
    <dbReference type="NCBI Taxonomy" id="2045207"/>
    <lineage>
        <taxon>Bacteria</taxon>
        <taxon>Bacillati</taxon>
        <taxon>Bacillota</taxon>
        <taxon>Bacilli</taxon>
        <taxon>Bacillales</taxon>
        <taxon>Bacillaceae</taxon>
    </lineage>
</organism>
<dbReference type="CDD" id="cd06578">
    <property type="entry name" value="HemD"/>
    <property type="match status" value="1"/>
</dbReference>
<evidence type="ECO:0000256" key="2">
    <source>
        <dbReference type="ARBA" id="ARBA00008133"/>
    </source>
</evidence>
<evidence type="ECO:0000256" key="1">
    <source>
        <dbReference type="ARBA" id="ARBA00004772"/>
    </source>
</evidence>
<evidence type="ECO:0000259" key="10">
    <source>
        <dbReference type="Pfam" id="PF02602"/>
    </source>
</evidence>
<reference evidence="11 12" key="1">
    <citation type="submission" date="2017-10" db="EMBL/GenBank/DDBJ databases">
        <title>Bacillus sp. nov., a halophilic bacterium isolated from a Keqin Lake.</title>
        <authorList>
            <person name="Wang H."/>
        </authorList>
    </citation>
    <scope>NUCLEOTIDE SEQUENCE [LARGE SCALE GENOMIC DNA]</scope>
    <source>
        <strain evidence="11 12">KQ-12</strain>
    </source>
</reference>
<comment type="caution">
    <text evidence="11">The sequence shown here is derived from an EMBL/GenBank/DDBJ whole genome shotgun (WGS) entry which is preliminary data.</text>
</comment>
<evidence type="ECO:0000256" key="9">
    <source>
        <dbReference type="RuleBase" id="RU366031"/>
    </source>
</evidence>
<comment type="catalytic activity">
    <reaction evidence="8 9">
        <text>hydroxymethylbilane = uroporphyrinogen III + H2O</text>
        <dbReference type="Rhea" id="RHEA:18965"/>
        <dbReference type="ChEBI" id="CHEBI:15377"/>
        <dbReference type="ChEBI" id="CHEBI:57308"/>
        <dbReference type="ChEBI" id="CHEBI:57845"/>
        <dbReference type="EC" id="4.2.1.75"/>
    </reaction>
</comment>
<evidence type="ECO:0000313" key="11">
    <source>
        <dbReference type="EMBL" id="PYZ93660.1"/>
    </source>
</evidence>
<dbReference type="AlphaFoldDB" id="A0A323TGR1"/>
<dbReference type="PANTHER" id="PTHR38042">
    <property type="entry name" value="UROPORPHYRINOGEN-III SYNTHASE, CHLOROPLASTIC"/>
    <property type="match status" value="1"/>
</dbReference>